<dbReference type="PANTHER" id="PTHR30204">
    <property type="entry name" value="REDOX-CYCLING DRUG-SENSING TRANSCRIPTIONAL ACTIVATOR SOXR"/>
    <property type="match status" value="1"/>
</dbReference>
<dbReference type="GO" id="GO:0003700">
    <property type="term" value="F:DNA-binding transcription factor activity"/>
    <property type="evidence" value="ECO:0007669"/>
    <property type="project" value="InterPro"/>
</dbReference>
<dbReference type="RefSeq" id="WP_310140538.1">
    <property type="nucleotide sequence ID" value="NZ_JAVDTR010000007.1"/>
</dbReference>
<evidence type="ECO:0000256" key="1">
    <source>
        <dbReference type="ARBA" id="ARBA00023125"/>
    </source>
</evidence>
<sequence>MKEAQTFTIKQIATHTGISEDTIRYYEKISLLPRAERKGNGHRVYGQEDIDMLSLLSCLKKTGMSLDEIRPFLGVSSDADPAEYPELVELFKRHRENIMEQIISLQQVVDLIDMKLEKGRYRRDWTTEAQDNISENILK</sequence>
<dbReference type="SMART" id="SM00422">
    <property type="entry name" value="HTH_MERR"/>
    <property type="match status" value="1"/>
</dbReference>
<dbReference type="AlphaFoldDB" id="A0AAP5H3M5"/>
<evidence type="ECO:0000259" key="2">
    <source>
        <dbReference type="PROSITE" id="PS50937"/>
    </source>
</evidence>
<accession>A0AAP5H3M5</accession>
<comment type="caution">
    <text evidence="3">The sequence shown here is derived from an EMBL/GenBank/DDBJ whole genome shotgun (WGS) entry which is preliminary data.</text>
</comment>
<dbReference type="CDD" id="cd01109">
    <property type="entry name" value="HTH_YyaN"/>
    <property type="match status" value="1"/>
</dbReference>
<gene>
    <name evidence="3" type="ORF">J2W91_002844</name>
</gene>
<dbReference type="PROSITE" id="PS50937">
    <property type="entry name" value="HTH_MERR_2"/>
    <property type="match status" value="1"/>
</dbReference>
<proteinExistence type="predicted"/>
<dbReference type="Pfam" id="PF13411">
    <property type="entry name" value="MerR_1"/>
    <property type="match status" value="1"/>
</dbReference>
<dbReference type="InterPro" id="IPR047057">
    <property type="entry name" value="MerR_fam"/>
</dbReference>
<reference evidence="3" key="1">
    <citation type="submission" date="2023-07" db="EMBL/GenBank/DDBJ databases">
        <title>Sorghum-associated microbial communities from plants grown in Nebraska, USA.</title>
        <authorList>
            <person name="Schachtman D."/>
        </authorList>
    </citation>
    <scope>NUCLEOTIDE SEQUENCE</scope>
    <source>
        <strain evidence="3">BE80</strain>
    </source>
</reference>
<dbReference type="InterPro" id="IPR000551">
    <property type="entry name" value="MerR-type_HTH_dom"/>
</dbReference>
<dbReference type="InterPro" id="IPR009061">
    <property type="entry name" value="DNA-bd_dom_put_sf"/>
</dbReference>
<feature type="domain" description="HTH merR-type" evidence="2">
    <location>
        <begin position="6"/>
        <end position="75"/>
    </location>
</feature>
<name>A0AAP5H3M5_PAEAM</name>
<evidence type="ECO:0000313" key="4">
    <source>
        <dbReference type="Proteomes" id="UP001254832"/>
    </source>
</evidence>
<dbReference type="Proteomes" id="UP001254832">
    <property type="component" value="Unassembled WGS sequence"/>
</dbReference>
<dbReference type="PRINTS" id="PR00040">
    <property type="entry name" value="HTHMERR"/>
</dbReference>
<evidence type="ECO:0000313" key="3">
    <source>
        <dbReference type="EMBL" id="MDR6724376.1"/>
    </source>
</evidence>
<dbReference type="SUPFAM" id="SSF46955">
    <property type="entry name" value="Putative DNA-binding domain"/>
    <property type="match status" value="1"/>
</dbReference>
<dbReference type="PANTHER" id="PTHR30204:SF83">
    <property type="entry name" value="TRANSCRIPTIONAL REGULATOR, MERR FAMILY"/>
    <property type="match status" value="1"/>
</dbReference>
<organism evidence="3 4">
    <name type="scientific">Paenibacillus amylolyticus</name>
    <dbReference type="NCBI Taxonomy" id="1451"/>
    <lineage>
        <taxon>Bacteria</taxon>
        <taxon>Bacillati</taxon>
        <taxon>Bacillota</taxon>
        <taxon>Bacilli</taxon>
        <taxon>Bacillales</taxon>
        <taxon>Paenibacillaceae</taxon>
        <taxon>Paenibacillus</taxon>
    </lineage>
</organism>
<keyword evidence="1 3" id="KW-0238">DNA-binding</keyword>
<dbReference type="GO" id="GO:0003677">
    <property type="term" value="F:DNA binding"/>
    <property type="evidence" value="ECO:0007669"/>
    <property type="project" value="UniProtKB-KW"/>
</dbReference>
<dbReference type="Gene3D" id="1.10.1660.10">
    <property type="match status" value="1"/>
</dbReference>
<protein>
    <submittedName>
        <fullName evidence="3">DNA-binding transcriptional MerR regulator</fullName>
    </submittedName>
</protein>
<dbReference type="EMBL" id="JAVDTR010000007">
    <property type="protein sequence ID" value="MDR6724376.1"/>
    <property type="molecule type" value="Genomic_DNA"/>
</dbReference>